<dbReference type="AlphaFoldDB" id="A0A238XPB5"/>
<protein>
    <recommendedName>
        <fullName evidence="1">Fibronectin type-III domain-containing protein</fullName>
    </recommendedName>
</protein>
<dbReference type="PROSITE" id="PS50853">
    <property type="entry name" value="FN3"/>
    <property type="match status" value="1"/>
</dbReference>
<sequence length="231" mass="25756">MKKYLYLILVVNSLIACGESGDDPESISVVENRTPSVPVLMAPVDNLLCIDNTVTFNWESSLDLDGDTINYTIQIAKDIQFLQMVHNASIQKTTTVFALDIGKAYYWRVKATDSKNDSSSFSSTFQFYTEGIASENHQPFSPDLVSPELSFVVQTTTATLEWTANDVDNDTLVYDIFFGTDNPPLQKLSANQSETILNVEVASSKVYYWKVVVKDSKGAQSIGQVWNFKTD</sequence>
<dbReference type="Proteomes" id="UP000198412">
    <property type="component" value="Unassembled WGS sequence"/>
</dbReference>
<evidence type="ECO:0000313" key="2">
    <source>
        <dbReference type="EMBL" id="SNR59849.1"/>
    </source>
</evidence>
<dbReference type="PROSITE" id="PS51257">
    <property type="entry name" value="PROKAR_LIPOPROTEIN"/>
    <property type="match status" value="1"/>
</dbReference>
<feature type="domain" description="Fibronectin type-III" evidence="1">
    <location>
        <begin position="34"/>
        <end position="132"/>
    </location>
</feature>
<accession>A0A238XPB5</accession>
<proteinExistence type="predicted"/>
<dbReference type="InterPro" id="IPR003961">
    <property type="entry name" value="FN3_dom"/>
</dbReference>
<organism evidence="2 3">
    <name type="scientific">Lutibacter flavus</name>
    <dbReference type="NCBI Taxonomy" id="691689"/>
    <lineage>
        <taxon>Bacteria</taxon>
        <taxon>Pseudomonadati</taxon>
        <taxon>Bacteroidota</taxon>
        <taxon>Flavobacteriia</taxon>
        <taxon>Flavobacteriales</taxon>
        <taxon>Flavobacteriaceae</taxon>
        <taxon>Lutibacter</taxon>
    </lineage>
</organism>
<evidence type="ECO:0000259" key="1">
    <source>
        <dbReference type="PROSITE" id="PS50853"/>
    </source>
</evidence>
<name>A0A238XPB5_9FLAO</name>
<reference evidence="3" key="1">
    <citation type="submission" date="2017-06" db="EMBL/GenBank/DDBJ databases">
        <authorList>
            <person name="Varghese N."/>
            <person name="Submissions S."/>
        </authorList>
    </citation>
    <scope>NUCLEOTIDE SEQUENCE [LARGE SCALE GENOMIC DNA]</scope>
    <source>
        <strain evidence="3">DSM 27993</strain>
    </source>
</reference>
<dbReference type="EMBL" id="FZNX01000003">
    <property type="protein sequence ID" value="SNR59849.1"/>
    <property type="molecule type" value="Genomic_DNA"/>
</dbReference>
<dbReference type="InterPro" id="IPR036116">
    <property type="entry name" value="FN3_sf"/>
</dbReference>
<evidence type="ECO:0000313" key="3">
    <source>
        <dbReference type="Proteomes" id="UP000198412"/>
    </source>
</evidence>
<dbReference type="Gene3D" id="2.60.40.10">
    <property type="entry name" value="Immunoglobulins"/>
    <property type="match status" value="2"/>
</dbReference>
<gene>
    <name evidence="2" type="ORF">SAMN04488111_1931</name>
</gene>
<dbReference type="InterPro" id="IPR013783">
    <property type="entry name" value="Ig-like_fold"/>
</dbReference>
<dbReference type="RefSeq" id="WP_089378237.1">
    <property type="nucleotide sequence ID" value="NZ_FZNX01000003.1"/>
</dbReference>
<dbReference type="SUPFAM" id="SSF49265">
    <property type="entry name" value="Fibronectin type III"/>
    <property type="match status" value="1"/>
</dbReference>
<keyword evidence="3" id="KW-1185">Reference proteome</keyword>
<dbReference type="OrthoDB" id="789771at2"/>